<dbReference type="STRING" id="576117.SAMN04488138_1053"/>
<dbReference type="OrthoDB" id="7772376at2"/>
<feature type="region of interest" description="Disordered" evidence="1">
    <location>
        <begin position="76"/>
        <end position="99"/>
    </location>
</feature>
<gene>
    <name evidence="2" type="ORF">SAMN04488138_1053</name>
</gene>
<evidence type="ECO:0000313" key="2">
    <source>
        <dbReference type="EMBL" id="SFJ43741.1"/>
    </source>
</evidence>
<dbReference type="AlphaFoldDB" id="A0A1I3REF6"/>
<proteinExistence type="predicted"/>
<dbReference type="RefSeq" id="WP_066599222.1">
    <property type="nucleotide sequence ID" value="NZ_FORY01000005.1"/>
</dbReference>
<protein>
    <submittedName>
        <fullName evidence="2">Uncharacterized protein</fullName>
    </submittedName>
</protein>
<reference evidence="2 3" key="1">
    <citation type="submission" date="2016-10" db="EMBL/GenBank/DDBJ databases">
        <authorList>
            <person name="de Groot N.N."/>
        </authorList>
    </citation>
    <scope>NUCLEOTIDE SEQUENCE [LARGE SCALE GENOMIC DNA]</scope>
    <source>
        <strain evidence="2 3">CGMCC 1.8891</strain>
    </source>
</reference>
<dbReference type="Proteomes" id="UP000183299">
    <property type="component" value="Unassembled WGS sequence"/>
</dbReference>
<sequence>MSVTDPKLSSLDQLLSLMNNGDFLGEVLAAQKELIADLQDHRTAYMKKAKGSLTLKIDMTLDEQGTLELVGEITTKPPAAPKAKGVAWTTQEGGITPTNPRQMRMELRTVSEEPEIRTTS</sequence>
<organism evidence="2 3">
    <name type="scientific">Celeribacter halophilus</name>
    <dbReference type="NCBI Taxonomy" id="576117"/>
    <lineage>
        <taxon>Bacteria</taxon>
        <taxon>Pseudomonadati</taxon>
        <taxon>Pseudomonadota</taxon>
        <taxon>Alphaproteobacteria</taxon>
        <taxon>Rhodobacterales</taxon>
        <taxon>Roseobacteraceae</taxon>
        <taxon>Celeribacter</taxon>
    </lineage>
</organism>
<feature type="compositionally biased region" description="Polar residues" evidence="1">
    <location>
        <begin position="88"/>
        <end position="99"/>
    </location>
</feature>
<evidence type="ECO:0000256" key="1">
    <source>
        <dbReference type="SAM" id="MobiDB-lite"/>
    </source>
</evidence>
<dbReference type="GeneID" id="98664674"/>
<keyword evidence="3" id="KW-1185">Reference proteome</keyword>
<name>A0A1I3REF6_9RHOB</name>
<accession>A0A1I3REF6</accession>
<evidence type="ECO:0000313" key="3">
    <source>
        <dbReference type="Proteomes" id="UP000183299"/>
    </source>
</evidence>
<dbReference type="EMBL" id="FORY01000005">
    <property type="protein sequence ID" value="SFJ43741.1"/>
    <property type="molecule type" value="Genomic_DNA"/>
</dbReference>